<proteinExistence type="predicted"/>
<evidence type="ECO:0000313" key="2">
    <source>
        <dbReference type="Proteomes" id="UP001529510"/>
    </source>
</evidence>
<gene>
    <name evidence="1" type="ORF">M9458_014530</name>
</gene>
<name>A0ABD0R1H0_CIRMR</name>
<evidence type="ECO:0008006" key="3">
    <source>
        <dbReference type="Google" id="ProtNLM"/>
    </source>
</evidence>
<accession>A0ABD0R1H0</accession>
<dbReference type="Proteomes" id="UP001529510">
    <property type="component" value="Unassembled WGS sequence"/>
</dbReference>
<sequence>VRVSASIDLPRRPLLKRGSTVTLFCNVSVQTTGASQVEVQWLHKLDDLAKKDGTLSEESTGSRLLATLTYDGLTRIYSNGSDLSVDRVSERSYRRIRDTISDPRGGWYNTGAKAESVTVQLYLYARGEL</sequence>
<reference evidence="1 2" key="1">
    <citation type="submission" date="2024-05" db="EMBL/GenBank/DDBJ databases">
        <title>Genome sequencing and assembly of Indian major carp, Cirrhinus mrigala (Hamilton, 1822).</title>
        <authorList>
            <person name="Mohindra V."/>
            <person name="Chowdhury L.M."/>
            <person name="Lal K."/>
            <person name="Jena J.K."/>
        </authorList>
    </citation>
    <scope>NUCLEOTIDE SEQUENCE [LARGE SCALE GENOMIC DNA]</scope>
    <source>
        <strain evidence="1">CM1030</strain>
        <tissue evidence="1">Blood</tissue>
    </source>
</reference>
<organism evidence="1 2">
    <name type="scientific">Cirrhinus mrigala</name>
    <name type="common">Mrigala</name>
    <dbReference type="NCBI Taxonomy" id="683832"/>
    <lineage>
        <taxon>Eukaryota</taxon>
        <taxon>Metazoa</taxon>
        <taxon>Chordata</taxon>
        <taxon>Craniata</taxon>
        <taxon>Vertebrata</taxon>
        <taxon>Euteleostomi</taxon>
        <taxon>Actinopterygii</taxon>
        <taxon>Neopterygii</taxon>
        <taxon>Teleostei</taxon>
        <taxon>Ostariophysi</taxon>
        <taxon>Cypriniformes</taxon>
        <taxon>Cyprinidae</taxon>
        <taxon>Labeoninae</taxon>
        <taxon>Labeonini</taxon>
        <taxon>Cirrhinus</taxon>
    </lineage>
</organism>
<dbReference type="AlphaFoldDB" id="A0ABD0R1H0"/>
<feature type="non-terminal residue" evidence="1">
    <location>
        <position position="1"/>
    </location>
</feature>
<keyword evidence="2" id="KW-1185">Reference proteome</keyword>
<evidence type="ECO:0000313" key="1">
    <source>
        <dbReference type="EMBL" id="KAL0191832.1"/>
    </source>
</evidence>
<protein>
    <recommendedName>
        <fullName evidence="3">Ig-like domain-containing protein</fullName>
    </recommendedName>
</protein>
<comment type="caution">
    <text evidence="1">The sequence shown here is derived from an EMBL/GenBank/DDBJ whole genome shotgun (WGS) entry which is preliminary data.</text>
</comment>
<dbReference type="EMBL" id="JAMKFB020000006">
    <property type="protein sequence ID" value="KAL0191832.1"/>
    <property type="molecule type" value="Genomic_DNA"/>
</dbReference>